<dbReference type="AlphaFoldDB" id="A0A0A1SQL0"/>
<dbReference type="Proteomes" id="UP000039046">
    <property type="component" value="Unassembled WGS sequence"/>
</dbReference>
<feature type="domain" description="Rrn7/TAF1B C-terminal cyclin" evidence="12">
    <location>
        <begin position="237"/>
        <end position="396"/>
    </location>
</feature>
<comment type="similarity">
    <text evidence="2">Belongs to the RRN7/TAF1B family.</text>
</comment>
<keyword evidence="14" id="KW-1185">Reference proteome</keyword>
<keyword evidence="4" id="KW-0863">Zinc-finger</keyword>
<keyword evidence="3" id="KW-0479">Metal-binding</keyword>
<evidence type="ECO:0000259" key="10">
    <source>
        <dbReference type="Pfam" id="PF11781"/>
    </source>
</evidence>
<evidence type="ECO:0000256" key="7">
    <source>
        <dbReference type="ARBA" id="ARBA00023125"/>
    </source>
</evidence>
<dbReference type="Pfam" id="PF20644">
    <property type="entry name" value="Rrn7_cyclin_N"/>
    <property type="match status" value="1"/>
</dbReference>
<dbReference type="InterPro" id="IPR048540">
    <property type="entry name" value="Rrn7_cyclin_N"/>
</dbReference>
<keyword evidence="6" id="KW-0805">Transcription regulation</keyword>
<dbReference type="GO" id="GO:0008270">
    <property type="term" value="F:zinc ion binding"/>
    <property type="evidence" value="ECO:0007669"/>
    <property type="project" value="UniProtKB-KW"/>
</dbReference>
<gene>
    <name evidence="13" type="ORF">VHEMI00501</name>
</gene>
<keyword evidence="7" id="KW-0238">DNA-binding</keyword>
<evidence type="ECO:0000256" key="6">
    <source>
        <dbReference type="ARBA" id="ARBA00023015"/>
    </source>
</evidence>
<keyword evidence="5" id="KW-0862">Zinc</keyword>
<keyword evidence="9" id="KW-0539">Nucleus</keyword>
<proteinExistence type="inferred from homology"/>
<dbReference type="EMBL" id="CDHN01000001">
    <property type="protein sequence ID" value="CEJ80311.1"/>
    <property type="molecule type" value="Genomic_DNA"/>
</dbReference>
<dbReference type="OrthoDB" id="428577at2759"/>
<dbReference type="InterPro" id="IPR033599">
    <property type="entry name" value="TAF1B/Rrn7"/>
</dbReference>
<dbReference type="GO" id="GO:0070860">
    <property type="term" value="C:RNA polymerase I core factor complex"/>
    <property type="evidence" value="ECO:0007669"/>
    <property type="project" value="InterPro"/>
</dbReference>
<comment type="subcellular location">
    <subcellularLocation>
        <location evidence="1">Nucleus</location>
        <location evidence="1">Nucleolus</location>
    </subcellularLocation>
</comment>
<evidence type="ECO:0000256" key="5">
    <source>
        <dbReference type="ARBA" id="ARBA00022833"/>
    </source>
</evidence>
<evidence type="ECO:0000256" key="1">
    <source>
        <dbReference type="ARBA" id="ARBA00004604"/>
    </source>
</evidence>
<feature type="domain" description="RRN7-type" evidence="10">
    <location>
        <begin position="10"/>
        <end position="41"/>
    </location>
</feature>
<dbReference type="Pfam" id="PF20645">
    <property type="entry name" value="Rrn7_cyclin_C"/>
    <property type="match status" value="1"/>
</dbReference>
<evidence type="ECO:0000256" key="4">
    <source>
        <dbReference type="ARBA" id="ARBA00022771"/>
    </source>
</evidence>
<protein>
    <submittedName>
        <fullName evidence="13">Uncharacterized protein</fullName>
    </submittedName>
</protein>
<reference evidence="13 14" key="1">
    <citation type="journal article" date="2015" name="Genome Announc.">
        <title>Draft Genome Sequence and Gene Annotation of the Entomopathogenic Fungus Verticillium hemipterigenum.</title>
        <authorList>
            <person name="Horn F."/>
            <person name="Habel A."/>
            <person name="Scharf D.H."/>
            <person name="Dworschak J."/>
            <person name="Brakhage A.A."/>
            <person name="Guthke R."/>
            <person name="Hertweck C."/>
            <person name="Linde J."/>
        </authorList>
    </citation>
    <scope>NUCLEOTIDE SEQUENCE [LARGE SCALE GENOMIC DNA]</scope>
</reference>
<keyword evidence="8" id="KW-0804">Transcription</keyword>
<dbReference type="InterPro" id="IPR048538">
    <property type="entry name" value="Rrn7_cyclin_C"/>
</dbReference>
<dbReference type="GO" id="GO:0001164">
    <property type="term" value="F:RNA polymerase I core promoter sequence-specific DNA binding"/>
    <property type="evidence" value="ECO:0007669"/>
    <property type="project" value="InterPro"/>
</dbReference>
<dbReference type="GO" id="GO:0042790">
    <property type="term" value="P:nucleolar large rRNA transcription by RNA polymerase I"/>
    <property type="evidence" value="ECO:0007669"/>
    <property type="project" value="TreeGrafter"/>
</dbReference>
<evidence type="ECO:0000313" key="14">
    <source>
        <dbReference type="Proteomes" id="UP000039046"/>
    </source>
</evidence>
<evidence type="ECO:0000256" key="3">
    <source>
        <dbReference type="ARBA" id="ARBA00022723"/>
    </source>
</evidence>
<evidence type="ECO:0000256" key="2">
    <source>
        <dbReference type="ARBA" id="ARBA00006899"/>
    </source>
</evidence>
<evidence type="ECO:0000256" key="9">
    <source>
        <dbReference type="ARBA" id="ARBA00023242"/>
    </source>
</evidence>
<name>A0A0A1SQL0_9HYPO</name>
<feature type="domain" description="Rrn7/TAF1B N-terminal cyclin" evidence="11">
    <location>
        <begin position="87"/>
        <end position="216"/>
    </location>
</feature>
<dbReference type="HOGENOM" id="CLU_016553_2_2_1"/>
<dbReference type="PANTHER" id="PTHR31576:SF2">
    <property type="entry name" value="TATA BOX-BINDING PROTEIN-ASSOCIATED FACTOR RNA POLYMERASE I SUBUNIT B"/>
    <property type="match status" value="1"/>
</dbReference>
<dbReference type="InterPro" id="IPR021752">
    <property type="entry name" value="TF_Rrn7_Zf"/>
</dbReference>
<evidence type="ECO:0000259" key="11">
    <source>
        <dbReference type="Pfam" id="PF20644"/>
    </source>
</evidence>
<evidence type="ECO:0000256" key="8">
    <source>
        <dbReference type="ARBA" id="ARBA00023163"/>
    </source>
</evidence>
<dbReference type="PANTHER" id="PTHR31576">
    <property type="entry name" value="TATA BOX-BINDING PROTEIN-ASSOCIATED FACTOR RNA POLYMERASE I SUBUNIT B"/>
    <property type="match status" value="1"/>
</dbReference>
<sequence length="513" mass="58628">MNETQELRRMPKGERCPECGNQKWYLQDGRRFCARGHQLEGFIQFDLGDEEDSGKQGTITRKQKVAREEEKRTLKGQAGKSLYLEALQFILRLQLSWLVKENGYREELETTVRDLWDLRIREFPDEKASQDGHLEIFSSQDVGDAGLEGVSSSSARAQSWKSERGLAWPMPGIRDTLALCYLGCCLLQIPTRIGEFQQWALSGHIPFRKAFEQIPQEMQDRMPPAYATHMKIPIREPLVPGQLHNAVLALATSFDYNYGLVFPQLNYVPILVQYARILCIPIETTIVAQTLREALSYDFSFPIKHKRVFPLQHPDIRLISLFTIAVKLCFPFDSAAVPLRVAGAPIQSSLDWSKWRPNRSTDTHESTKRIDISKVTPNDVVAMRPDDLDTYLDQVSSLIEKKNTNKIVEFFSRESHDQEDNPAPEVTDELLDKTLKKVLKAAVQISHQDDDTLEESIDTRTGYYTSFKDTSSMPATAKAFYQAAAHQSGLTLEALTRAVYMMERAIYVWQRDN</sequence>
<dbReference type="Pfam" id="PF11781">
    <property type="entry name" value="Zn_ribbon_RRN7"/>
    <property type="match status" value="1"/>
</dbReference>
<accession>A0A0A1SQL0</accession>
<dbReference type="STRING" id="1531966.A0A0A1SQL0"/>
<evidence type="ECO:0000313" key="13">
    <source>
        <dbReference type="EMBL" id="CEJ80311.1"/>
    </source>
</evidence>
<organism evidence="13 14">
    <name type="scientific">[Torrubiella] hemipterigena</name>
    <dbReference type="NCBI Taxonomy" id="1531966"/>
    <lineage>
        <taxon>Eukaryota</taxon>
        <taxon>Fungi</taxon>
        <taxon>Dikarya</taxon>
        <taxon>Ascomycota</taxon>
        <taxon>Pezizomycotina</taxon>
        <taxon>Sordariomycetes</taxon>
        <taxon>Hypocreomycetidae</taxon>
        <taxon>Hypocreales</taxon>
        <taxon>Clavicipitaceae</taxon>
        <taxon>Clavicipitaceae incertae sedis</taxon>
        <taxon>'Torrubiella' clade</taxon>
    </lineage>
</organism>
<evidence type="ECO:0000259" key="12">
    <source>
        <dbReference type="Pfam" id="PF20645"/>
    </source>
</evidence>